<protein>
    <submittedName>
        <fullName evidence="1">Uncharacterized protein</fullName>
    </submittedName>
</protein>
<dbReference type="RefSeq" id="WP_124317562.1">
    <property type="nucleotide sequence ID" value="NZ_AP028155.1"/>
</dbReference>
<dbReference type="GeneID" id="93100953"/>
<organism evidence="1 2">
    <name type="scientific">Butyricimonas faecihominis</name>
    <dbReference type="NCBI Taxonomy" id="1472416"/>
    <lineage>
        <taxon>Bacteria</taxon>
        <taxon>Pseudomonadati</taxon>
        <taxon>Bacteroidota</taxon>
        <taxon>Bacteroidia</taxon>
        <taxon>Bacteroidales</taxon>
        <taxon>Odoribacteraceae</taxon>
        <taxon>Butyricimonas</taxon>
    </lineage>
</organism>
<dbReference type="EMBL" id="JACIES010000001">
    <property type="protein sequence ID" value="MBB4024737.1"/>
    <property type="molecule type" value="Genomic_DNA"/>
</dbReference>
<evidence type="ECO:0000313" key="2">
    <source>
        <dbReference type="Proteomes" id="UP000546007"/>
    </source>
</evidence>
<sequence length="183" mass="20710">MKNKFIFVIFLILGLNAGCHEVTVGYLWLEDPGYNPDTLLVKQESSLNISAPSWGIWPNPTWDNMIESGYTPEQLEEWGIQPTFEGMGGEGEDYYRNKWDQPYVSTAIEGIEGTDQIYVSVKQITTDTGDAQKLKDCLMVWGDGRIQVPLHHNVPAGHYLISLNFKNEGYSKDVNDCFTIIVK</sequence>
<accession>A0A7W6MX81</accession>
<dbReference type="OrthoDB" id="1096881at2"/>
<evidence type="ECO:0000313" key="1">
    <source>
        <dbReference type="EMBL" id="MBB4024737.1"/>
    </source>
</evidence>
<comment type="caution">
    <text evidence="1">The sequence shown here is derived from an EMBL/GenBank/DDBJ whole genome shotgun (WGS) entry which is preliminary data.</text>
</comment>
<keyword evidence="2" id="KW-1185">Reference proteome</keyword>
<gene>
    <name evidence="1" type="ORF">GGR14_000498</name>
</gene>
<name>A0A7W6MX81_9BACT</name>
<dbReference type="Proteomes" id="UP000546007">
    <property type="component" value="Unassembled WGS sequence"/>
</dbReference>
<proteinExistence type="predicted"/>
<reference evidence="1 2" key="1">
    <citation type="submission" date="2020-08" db="EMBL/GenBank/DDBJ databases">
        <title>Genomic Encyclopedia of Type Strains, Phase IV (KMG-IV): sequencing the most valuable type-strain genomes for metagenomic binning, comparative biology and taxonomic classification.</title>
        <authorList>
            <person name="Goeker M."/>
        </authorList>
    </citation>
    <scope>NUCLEOTIDE SEQUENCE [LARGE SCALE GENOMIC DNA]</scope>
    <source>
        <strain evidence="1 2">DSM 105721</strain>
    </source>
</reference>
<dbReference type="AlphaFoldDB" id="A0A7W6MX81"/>